<keyword evidence="5" id="KW-1185">Reference proteome</keyword>
<dbReference type="AlphaFoldDB" id="A0A2G9TJP4"/>
<dbReference type="OrthoDB" id="295078at2759"/>
<protein>
    <recommendedName>
        <fullName evidence="3">Rab-GAP TBC domain-containing protein</fullName>
    </recommendedName>
</protein>
<dbReference type="Gene3D" id="1.10.10.750">
    <property type="entry name" value="Ypt/Rab-GAP domain of gyp1p, domain 1"/>
    <property type="match status" value="1"/>
</dbReference>
<dbReference type="FunFam" id="1.10.10.750:FF:000003">
    <property type="entry name" value="GTPase activating protein (Evi5)"/>
    <property type="match status" value="1"/>
</dbReference>
<gene>
    <name evidence="4" type="ORF">TELCIR_20376</name>
</gene>
<evidence type="ECO:0000313" key="4">
    <source>
        <dbReference type="EMBL" id="PIO58194.1"/>
    </source>
</evidence>
<dbReference type="GO" id="GO:0005096">
    <property type="term" value="F:GTPase activator activity"/>
    <property type="evidence" value="ECO:0007669"/>
    <property type="project" value="UniProtKB-KW"/>
</dbReference>
<keyword evidence="1" id="KW-0343">GTPase activation</keyword>
<reference evidence="4 5" key="1">
    <citation type="submission" date="2015-09" db="EMBL/GenBank/DDBJ databases">
        <title>Draft genome of the parasitic nematode Teladorsagia circumcincta isolate WARC Sus (inbred).</title>
        <authorList>
            <person name="Mitreva M."/>
        </authorList>
    </citation>
    <scope>NUCLEOTIDE SEQUENCE [LARGE SCALE GENOMIC DNA]</scope>
    <source>
        <strain evidence="4 5">S</strain>
    </source>
</reference>
<organism evidence="4 5">
    <name type="scientific">Teladorsagia circumcincta</name>
    <name type="common">Brown stomach worm</name>
    <name type="synonym">Ostertagia circumcincta</name>
    <dbReference type="NCBI Taxonomy" id="45464"/>
    <lineage>
        <taxon>Eukaryota</taxon>
        <taxon>Metazoa</taxon>
        <taxon>Ecdysozoa</taxon>
        <taxon>Nematoda</taxon>
        <taxon>Chromadorea</taxon>
        <taxon>Rhabditida</taxon>
        <taxon>Rhabditina</taxon>
        <taxon>Rhabditomorpha</taxon>
        <taxon>Strongyloidea</taxon>
        <taxon>Trichostrongylidae</taxon>
        <taxon>Teladorsagia</taxon>
    </lineage>
</organism>
<dbReference type="EMBL" id="KZ362013">
    <property type="protein sequence ID" value="PIO58194.1"/>
    <property type="molecule type" value="Genomic_DNA"/>
</dbReference>
<feature type="non-terminal residue" evidence="4">
    <location>
        <position position="1"/>
    </location>
</feature>
<name>A0A2G9TJP4_TELCI</name>
<evidence type="ECO:0000259" key="3">
    <source>
        <dbReference type="PROSITE" id="PS50086"/>
    </source>
</evidence>
<evidence type="ECO:0000256" key="1">
    <source>
        <dbReference type="ARBA" id="ARBA00022468"/>
    </source>
</evidence>
<proteinExistence type="predicted"/>
<evidence type="ECO:0000313" key="5">
    <source>
        <dbReference type="Proteomes" id="UP000230423"/>
    </source>
</evidence>
<accession>A0A2G9TJP4</accession>
<sequence>SDEPLLSGSGDVSKDCTEEIMDQWNKCISEWKESENGSKPAVVSSLILNGVPDVLRGEVWRLLAK</sequence>
<keyword evidence="2" id="KW-0175">Coiled coil</keyword>
<dbReference type="Proteomes" id="UP000230423">
    <property type="component" value="Unassembled WGS sequence"/>
</dbReference>
<feature type="non-terminal residue" evidence="4">
    <location>
        <position position="65"/>
    </location>
</feature>
<dbReference type="InterPro" id="IPR000195">
    <property type="entry name" value="Rab-GAP-TBC_dom"/>
</dbReference>
<feature type="domain" description="Rab-GAP TBC" evidence="3">
    <location>
        <begin position="50"/>
        <end position="65"/>
    </location>
</feature>
<evidence type="ECO:0000256" key="2">
    <source>
        <dbReference type="ARBA" id="ARBA00023054"/>
    </source>
</evidence>
<dbReference type="PROSITE" id="PS50086">
    <property type="entry name" value="TBC_RABGAP"/>
    <property type="match status" value="1"/>
</dbReference>